<feature type="signal peptide" evidence="1">
    <location>
        <begin position="1"/>
        <end position="22"/>
    </location>
</feature>
<evidence type="ECO:0000313" key="4">
    <source>
        <dbReference type="Proteomes" id="UP001642482"/>
    </source>
</evidence>
<name>A0ABP0CSZ6_9PEZI</name>
<protein>
    <recommendedName>
        <fullName evidence="2">PA14 domain-containing protein</fullName>
    </recommendedName>
</protein>
<sequence length="365" mass="38097">MLSVSSLFTLALLPLAVHGAACRPGFCAVHSDIVSDLQGNADATAYCESLLDITAVTFAYTAAVSSSSSKPVYIYGRVVEPRLISSSAPASPSEPAAIPASWPAASASKVCSCLSIPTPSTTSTVTVSLAPSLVSVTSTATETPHTTVTSSSIEISISTSTYLSTSVSVVIETAYATATTIVANGAAYRRYNCPYNGDTTPTTFTSSSFNPESGAEVLSTGYENSLSFTNWDTDGVHLTTSSGDVFDATQAALVLQGFFVARETGTYTFSTTGSYIDNWGYLWTGDVSYADWNDGNADFLGIWLGTGTYETEVTMNEGDAIPFTWLWANGGGPGQSYFVVTSPDGTQTTDSSPFLVQACDASVFA</sequence>
<proteinExistence type="predicted"/>
<dbReference type="PROSITE" id="PS51820">
    <property type="entry name" value="PA14"/>
    <property type="match status" value="1"/>
</dbReference>
<feature type="chain" id="PRO_5046412911" description="PA14 domain-containing protein" evidence="1">
    <location>
        <begin position="23"/>
        <end position="365"/>
    </location>
</feature>
<reference evidence="3 4" key="1">
    <citation type="submission" date="2024-01" db="EMBL/GenBank/DDBJ databases">
        <authorList>
            <person name="Allen C."/>
            <person name="Tagirdzhanova G."/>
        </authorList>
    </citation>
    <scope>NUCLEOTIDE SEQUENCE [LARGE SCALE GENOMIC DNA]</scope>
</reference>
<feature type="domain" description="PA14" evidence="2">
    <location>
        <begin position="194"/>
        <end position="354"/>
    </location>
</feature>
<comment type="caution">
    <text evidence="3">The sequence shown here is derived from an EMBL/GenBank/DDBJ whole genome shotgun (WGS) entry which is preliminary data.</text>
</comment>
<dbReference type="InterPro" id="IPR037524">
    <property type="entry name" value="PA14/GLEYA"/>
</dbReference>
<evidence type="ECO:0000313" key="3">
    <source>
        <dbReference type="EMBL" id="CAK7235249.1"/>
    </source>
</evidence>
<keyword evidence="1" id="KW-0732">Signal</keyword>
<dbReference type="Proteomes" id="UP001642482">
    <property type="component" value="Unassembled WGS sequence"/>
</dbReference>
<evidence type="ECO:0000256" key="1">
    <source>
        <dbReference type="SAM" id="SignalP"/>
    </source>
</evidence>
<organism evidence="3 4">
    <name type="scientific">Sporothrix eucalyptigena</name>
    <dbReference type="NCBI Taxonomy" id="1812306"/>
    <lineage>
        <taxon>Eukaryota</taxon>
        <taxon>Fungi</taxon>
        <taxon>Dikarya</taxon>
        <taxon>Ascomycota</taxon>
        <taxon>Pezizomycotina</taxon>
        <taxon>Sordariomycetes</taxon>
        <taxon>Sordariomycetidae</taxon>
        <taxon>Ophiostomatales</taxon>
        <taxon>Ophiostomataceae</taxon>
        <taxon>Sporothrix</taxon>
    </lineage>
</organism>
<keyword evidence="4" id="KW-1185">Reference proteome</keyword>
<dbReference type="Gene3D" id="2.60.120.1560">
    <property type="match status" value="1"/>
</dbReference>
<dbReference type="InterPro" id="IPR018871">
    <property type="entry name" value="GLEYA_adhesin_domain"/>
</dbReference>
<dbReference type="EMBL" id="CAWUHD010000146">
    <property type="protein sequence ID" value="CAK7235249.1"/>
    <property type="molecule type" value="Genomic_DNA"/>
</dbReference>
<gene>
    <name evidence="3" type="ORF">SEUCBS140593_009218</name>
</gene>
<accession>A0ABP0CSZ6</accession>
<dbReference type="Pfam" id="PF10528">
    <property type="entry name" value="GLEYA"/>
    <property type="match status" value="1"/>
</dbReference>
<evidence type="ECO:0000259" key="2">
    <source>
        <dbReference type="PROSITE" id="PS51820"/>
    </source>
</evidence>